<gene>
    <name evidence="1" type="ORF">Rumeso_03602</name>
</gene>
<organism evidence="1 2">
    <name type="scientific">Rubellimicrobium mesophilum DSM 19309</name>
    <dbReference type="NCBI Taxonomy" id="442562"/>
    <lineage>
        <taxon>Bacteria</taxon>
        <taxon>Pseudomonadati</taxon>
        <taxon>Pseudomonadota</taxon>
        <taxon>Alphaproteobacteria</taxon>
        <taxon>Rhodobacterales</taxon>
        <taxon>Roseobacteraceae</taxon>
        <taxon>Rubellimicrobium</taxon>
    </lineage>
</organism>
<dbReference type="EMBL" id="AOSK01000103">
    <property type="protein sequence ID" value="EYD74835.1"/>
    <property type="molecule type" value="Genomic_DNA"/>
</dbReference>
<keyword evidence="2" id="KW-1185">Reference proteome</keyword>
<reference evidence="1 2" key="1">
    <citation type="submission" date="2013-02" db="EMBL/GenBank/DDBJ databases">
        <authorList>
            <person name="Fiebig A."/>
            <person name="Goeker M."/>
            <person name="Klenk H.-P.P."/>
        </authorList>
    </citation>
    <scope>NUCLEOTIDE SEQUENCE [LARGE SCALE GENOMIC DNA]</scope>
    <source>
        <strain evidence="1 2">DSM 19309</strain>
    </source>
</reference>
<accession>A0A017HKH9</accession>
<protein>
    <submittedName>
        <fullName evidence="1">Ylh</fullName>
    </submittedName>
</protein>
<name>A0A017HKH9_9RHOB</name>
<comment type="caution">
    <text evidence="1">The sequence shown here is derived from an EMBL/GenBank/DDBJ whole genome shotgun (WGS) entry which is preliminary data.</text>
</comment>
<dbReference type="RefSeq" id="WP_037281923.1">
    <property type="nucleotide sequence ID" value="NZ_KK088596.1"/>
</dbReference>
<evidence type="ECO:0000313" key="2">
    <source>
        <dbReference type="Proteomes" id="UP000019666"/>
    </source>
</evidence>
<dbReference type="AlphaFoldDB" id="A0A017HKH9"/>
<dbReference type="HOGENOM" id="CLU_2095052_0_0_5"/>
<dbReference type="OrthoDB" id="2041081at2"/>
<sequence length="116" mass="13465">MFIDLLLDEVREFARDNSSQREDIFHSFIGPMKVNSISHRRRIKPSASLDLWTIDERLTFGEYVSSDIECSRLTVAIEGQERPDDLTFDEVHGLRQSDALSKVMLIGFERAGRRDY</sequence>
<dbReference type="Proteomes" id="UP000019666">
    <property type="component" value="Unassembled WGS sequence"/>
</dbReference>
<dbReference type="STRING" id="442562.Rumeso_03602"/>
<proteinExistence type="predicted"/>
<evidence type="ECO:0000313" key="1">
    <source>
        <dbReference type="EMBL" id="EYD74835.1"/>
    </source>
</evidence>